<evidence type="ECO:0000313" key="3">
    <source>
        <dbReference type="Proteomes" id="UP001551176"/>
    </source>
</evidence>
<reference evidence="2 3" key="1">
    <citation type="submission" date="2024-06" db="EMBL/GenBank/DDBJ databases">
        <title>The Natural Products Discovery Center: Release of the First 8490 Sequenced Strains for Exploring Actinobacteria Biosynthetic Diversity.</title>
        <authorList>
            <person name="Kalkreuter E."/>
            <person name="Kautsar S.A."/>
            <person name="Yang D."/>
            <person name="Bader C.D."/>
            <person name="Teijaro C.N."/>
            <person name="Fluegel L."/>
            <person name="Davis C.M."/>
            <person name="Simpson J.R."/>
            <person name="Lauterbach L."/>
            <person name="Steele A.D."/>
            <person name="Gui C."/>
            <person name="Meng S."/>
            <person name="Li G."/>
            <person name="Viehrig K."/>
            <person name="Ye F."/>
            <person name="Su P."/>
            <person name="Kiefer A.F."/>
            <person name="Nichols A."/>
            <person name="Cepeda A.J."/>
            <person name="Yan W."/>
            <person name="Fan B."/>
            <person name="Jiang Y."/>
            <person name="Adhikari A."/>
            <person name="Zheng C.-J."/>
            <person name="Schuster L."/>
            <person name="Cowan T.M."/>
            <person name="Smanski M.J."/>
            <person name="Chevrette M.G."/>
            <person name="De Carvalho L.P.S."/>
            <person name="Shen B."/>
        </authorList>
    </citation>
    <scope>NUCLEOTIDE SEQUENCE [LARGE SCALE GENOMIC DNA]</scope>
    <source>
        <strain evidence="2 3">NPDC046838</strain>
    </source>
</reference>
<dbReference type="Proteomes" id="UP001551176">
    <property type="component" value="Unassembled WGS sequence"/>
</dbReference>
<dbReference type="RefSeq" id="WP_359344381.1">
    <property type="nucleotide sequence ID" value="NZ_JBEYXV010000001.1"/>
</dbReference>
<sequence>MGKAVGRDRTSRDRTSRDQKLLAAGAVLPGAGDGASGQGAAGDTLTARAYAHPVLAGRTVVRLVPEAIGPAEDLALEYLGFGAATAATVGRVQRQSLGFPAWALVNDPANGRHALAVVKEMERLGRLVTGKPGLAKEGFDEIGDRLDRSVPHFLPTYYEQVARLFLAAESHQHASVFFGKARAAEQRHALEIDEERLREVFLEFAGAGALSGKVLREHAKGLAARLSGQEAYDQFRTLSLQRCASGIAPYAGMLEDLRRLAKGAGLAARAEECSLLAEIIHSGAMTRAAGSFWKSALPALAELAEADPAVRQRLLTLFPTAGGDAKDAFDEAWLTLLDRCGAIDLLMEGAASAADWLGAWARHRQRGWRESNRLAAELALVERLAPRLIADGTPARIVVDRGWRCETDLDLLDAALAAGVPVADPPNGENGLELRYWLQDDSEGRRDLVALTSDVRFAPLLRQAVESLSTADGPAAKPSARLERVAEHPALRTVLADWLAHRAADLTRPIGLPGLDTLLRDVARFAKPSVLATAPEAVERIASFDPAPVLARSLRSGIFDELGWPALEEALGTLGDVKKSAAGQPQWPHVDNNGYKCADAWPALIVRIGTQVALAGPEGVLDQRTLSLPSKASGYGEPTVRHVDGQWLIASGYGNERRAVWSGSPADVFRPTGLQDGWYDAGTVSVPLPDGSRWYGARPVRAGDTAFAEQRREVASDGMSSWVLHEGRWCEYDPATARRGRASVPAFFDSALAGAAPGVRLEEGYCRLLPVRAGLESSPFGSKDGLLGWWVTSDEKSGTRTACSVDGTRGPATDDGWPTAPLRLPAGAVLHPVQLGWNQSVIELRDADGVAVGRVPIGDRGSAHAAGTRLLPPLWYWHALRPRDERGSAALRAVTDADAAALLAAVRGGESADAAVARLLPAVTDEALAQGVSGLVTETVRCAERISWLAERAHRKGDAGQHATPTVRHAYDSVLREATKSLSGTQHFWGFYHHYGRNEQDTTALEQLAALSRVLGTGTPSDQAGLSSTGVAWPTLIGTGTAALALRATAPTTEEAHRAALLEFLDAALAVRADDDAVLVDPRGRLRSVELKTSYKDRPERVGEVRTAGARRLLIVGCRRVEGDDAFWSGVEYDPSGAFGAWDGFALASSEVHGAPEDLLRAPALRRLVALVRERGPLPYRPEQAAELAEQIGVGPVTGALLLLGLPGLQGFGREGLLPADFLKPLGAKSAEAKAARGALHDLPLPQRQAFTAALVPVDPDRVEALWTTGFALEAAADLWLASRGRHRLAPPELVAQMVAEIGSGPILDYVLNPETRRELTGRTEQKPGDGLEPEDPEALLEGSDLVPYVGMLRWLAYRLPYGDPLRPVLPETLRLLRERLADPGLLLDLRVSWGTDGKVTGAHVREAFGLPPLGGENGRGLVDAGPALVLAPMRHRNDWDAVWVRPSALLPGASDEGGPDHPALTLLTGLAGNSDALRALRTLLSDEFTALLAADGPAGAAQNPLIGAPGLVTEAVERFGLSEDAAVIYLMLLALPDPTDRRQAAWTGWKPARLKKARAELAATELVVEAKRSRAGRSLFLPGGWLDRNAPLLPVESWKAPLFPESDFRFEVPGCPVPELYARVWQRIVDGDAPGYEEFKGRGGRKGGRR</sequence>
<accession>A0ABV3BFG7</accession>
<feature type="region of interest" description="Disordered" evidence="1">
    <location>
        <begin position="1319"/>
        <end position="1338"/>
    </location>
</feature>
<evidence type="ECO:0000313" key="2">
    <source>
        <dbReference type="EMBL" id="MEU6819741.1"/>
    </source>
</evidence>
<keyword evidence="3" id="KW-1185">Reference proteome</keyword>
<name>A0ABV3BFG7_9ACTN</name>
<gene>
    <name evidence="2" type="ORF">ABZ921_03860</name>
</gene>
<evidence type="ECO:0000256" key="1">
    <source>
        <dbReference type="SAM" id="MobiDB-lite"/>
    </source>
</evidence>
<organism evidence="2 3">
    <name type="scientific">Streptomyces atriruber</name>
    <dbReference type="NCBI Taxonomy" id="545121"/>
    <lineage>
        <taxon>Bacteria</taxon>
        <taxon>Bacillati</taxon>
        <taxon>Actinomycetota</taxon>
        <taxon>Actinomycetes</taxon>
        <taxon>Kitasatosporales</taxon>
        <taxon>Streptomycetaceae</taxon>
        <taxon>Streptomyces</taxon>
    </lineage>
</organism>
<evidence type="ECO:0008006" key="4">
    <source>
        <dbReference type="Google" id="ProtNLM"/>
    </source>
</evidence>
<proteinExistence type="predicted"/>
<protein>
    <recommendedName>
        <fullName evidence="4">DNA-binding protein</fullName>
    </recommendedName>
</protein>
<feature type="compositionally biased region" description="Basic and acidic residues" evidence="1">
    <location>
        <begin position="1319"/>
        <end position="1330"/>
    </location>
</feature>
<dbReference type="EMBL" id="JBEYXV010000001">
    <property type="protein sequence ID" value="MEU6819741.1"/>
    <property type="molecule type" value="Genomic_DNA"/>
</dbReference>
<comment type="caution">
    <text evidence="2">The sequence shown here is derived from an EMBL/GenBank/DDBJ whole genome shotgun (WGS) entry which is preliminary data.</text>
</comment>